<dbReference type="PROSITE" id="PS51470">
    <property type="entry name" value="FG_GAP"/>
    <property type="match status" value="1"/>
</dbReference>
<dbReference type="InterPro" id="IPR013517">
    <property type="entry name" value="FG-GAP"/>
</dbReference>
<proteinExistence type="predicted"/>
<feature type="signal peptide" evidence="4">
    <location>
        <begin position="1"/>
        <end position="22"/>
    </location>
</feature>
<evidence type="ECO:0000256" key="4">
    <source>
        <dbReference type="SAM" id="SignalP"/>
    </source>
</evidence>
<evidence type="ECO:0000256" key="2">
    <source>
        <dbReference type="ARBA" id="ARBA00022737"/>
    </source>
</evidence>
<dbReference type="SMART" id="SM00191">
    <property type="entry name" value="Int_alpha"/>
    <property type="match status" value="5"/>
</dbReference>
<keyword evidence="6" id="KW-1185">Reference proteome</keyword>
<dbReference type="SUPFAM" id="SSF69318">
    <property type="entry name" value="Integrin alpha N-terminal domain"/>
    <property type="match status" value="1"/>
</dbReference>
<dbReference type="InterPro" id="IPR013519">
    <property type="entry name" value="Int_alpha_beta-p"/>
</dbReference>
<dbReference type="Pfam" id="PF01839">
    <property type="entry name" value="FG-GAP"/>
    <property type="match status" value="1"/>
</dbReference>
<dbReference type="PANTHER" id="PTHR36220">
    <property type="entry name" value="UNNAMED PRODUCT"/>
    <property type="match status" value="1"/>
</dbReference>
<evidence type="ECO:0000256" key="1">
    <source>
        <dbReference type="ARBA" id="ARBA00022729"/>
    </source>
</evidence>
<accession>A0ABS4ZD70</accession>
<evidence type="ECO:0008006" key="7">
    <source>
        <dbReference type="Google" id="ProtNLM"/>
    </source>
</evidence>
<dbReference type="RefSeq" id="WP_210058969.1">
    <property type="nucleotide sequence ID" value="NZ_JAGIOB010000001.1"/>
</dbReference>
<comment type="caution">
    <text evidence="5">The sequence shown here is derived from an EMBL/GenBank/DDBJ whole genome shotgun (WGS) entry which is preliminary data.</text>
</comment>
<evidence type="ECO:0000313" key="5">
    <source>
        <dbReference type="EMBL" id="MBP2418969.1"/>
    </source>
</evidence>
<reference evidence="5 6" key="1">
    <citation type="submission" date="2021-03" db="EMBL/GenBank/DDBJ databases">
        <title>Sequencing the genomes of 1000 actinobacteria strains.</title>
        <authorList>
            <person name="Klenk H.-P."/>
        </authorList>
    </citation>
    <scope>NUCLEOTIDE SEQUENCE [LARGE SCALE GENOMIC DNA]</scope>
    <source>
        <strain evidence="5 6">DSM 12936</strain>
    </source>
</reference>
<gene>
    <name evidence="5" type="ORF">JOF54_003891</name>
</gene>
<keyword evidence="1 4" id="KW-0732">Signal</keyword>
<dbReference type="EMBL" id="JAGIOB010000001">
    <property type="protein sequence ID" value="MBP2418969.1"/>
    <property type="molecule type" value="Genomic_DNA"/>
</dbReference>
<dbReference type="InterPro" id="IPR028994">
    <property type="entry name" value="Integrin_alpha_N"/>
</dbReference>
<sequence>MHRPLAALAVGTLLALPLTALLAPAASADAEGCAPGVASDFNGDGRADAAVADPDATVAGAVRAGRVVVLYGDADARVGEGARGTVRQGTGSVLGSAEVDDRFGAALATADLDCDGYTDLVVGTPGEDVGSAADAGLVQVVWGDPGGLGAGLVARTFGHDAFGYPVHAGDRLGSAVDALEDVGQGGTPAPDAFALAVGAPGWDVGGAADAGWAGFVVANDGGTMAMGVTQASPGIAGAAEAGDRFGSSVALGQLVGDGTVDAVVGSPGEDVGALADAGALTVLASLYDEPTGTGLDQGSPGVPGAPEAGDRFGSALDAVRTGSTTRLAVGVPREDVGRAADAGAVQLFRSGADLVPGASLSQDTAGVAGAAEAGDRFGEQVALAAPAAGVPGTRLVVGVPGEDGAAADTGLVQVLPVADPAADTSWTQASPGVPGTPQAGDRFGTSVAVVTGPTEQALLVGVPRETTGGTGVVDVLSLGGSAGAGPRAWVPGAGGVPADGADRFGAVVAGGGQP</sequence>
<dbReference type="Proteomes" id="UP000758168">
    <property type="component" value="Unassembled WGS sequence"/>
</dbReference>
<organism evidence="5 6">
    <name type="scientific">Microlunatus capsulatus</name>
    <dbReference type="NCBI Taxonomy" id="99117"/>
    <lineage>
        <taxon>Bacteria</taxon>
        <taxon>Bacillati</taxon>
        <taxon>Actinomycetota</taxon>
        <taxon>Actinomycetes</taxon>
        <taxon>Propionibacteriales</taxon>
        <taxon>Propionibacteriaceae</taxon>
        <taxon>Microlunatus</taxon>
    </lineage>
</organism>
<name>A0ABS4ZD70_9ACTN</name>
<evidence type="ECO:0000313" key="6">
    <source>
        <dbReference type="Proteomes" id="UP000758168"/>
    </source>
</evidence>
<protein>
    <recommendedName>
        <fullName evidence="7">FG-GAP repeat-containing protein</fullName>
    </recommendedName>
</protein>
<dbReference type="Gene3D" id="2.130.10.130">
    <property type="entry name" value="Integrin alpha, N-terminal"/>
    <property type="match status" value="3"/>
</dbReference>
<keyword evidence="2" id="KW-0677">Repeat</keyword>
<feature type="chain" id="PRO_5045481748" description="FG-GAP repeat-containing protein" evidence="4">
    <location>
        <begin position="23"/>
        <end position="514"/>
    </location>
</feature>
<evidence type="ECO:0000256" key="3">
    <source>
        <dbReference type="ARBA" id="ARBA00023180"/>
    </source>
</evidence>
<dbReference type="PANTHER" id="PTHR36220:SF1">
    <property type="entry name" value="GAMMA TUBULIN COMPLEX COMPONENT C-TERMINAL DOMAIN-CONTAINING PROTEIN"/>
    <property type="match status" value="1"/>
</dbReference>
<keyword evidence="3" id="KW-0325">Glycoprotein</keyword>